<sequence length="95" mass="10451">MLTLANRLNTSYIFATGAGMLIYALIAFIALSALTQGGVSAKDCEDKVTPVCQNCFKDLEKYREEDIFGREDSSQALPSRSKRPPQKPGIKSAHR</sequence>
<keyword evidence="4" id="KW-1185">Reference proteome</keyword>
<gene>
    <name evidence="3" type="ORF">GCK32_016701</name>
</gene>
<organism evidence="3 4">
    <name type="scientific">Trichostrongylus colubriformis</name>
    <name type="common">Black scour worm</name>
    <dbReference type="NCBI Taxonomy" id="6319"/>
    <lineage>
        <taxon>Eukaryota</taxon>
        <taxon>Metazoa</taxon>
        <taxon>Ecdysozoa</taxon>
        <taxon>Nematoda</taxon>
        <taxon>Chromadorea</taxon>
        <taxon>Rhabditida</taxon>
        <taxon>Rhabditina</taxon>
        <taxon>Rhabditomorpha</taxon>
        <taxon>Strongyloidea</taxon>
        <taxon>Trichostrongylidae</taxon>
        <taxon>Trichostrongylus</taxon>
    </lineage>
</organism>
<feature type="region of interest" description="Disordered" evidence="1">
    <location>
        <begin position="68"/>
        <end position="95"/>
    </location>
</feature>
<keyword evidence="2" id="KW-0812">Transmembrane</keyword>
<keyword evidence="2" id="KW-1133">Transmembrane helix</keyword>
<reference evidence="3 4" key="1">
    <citation type="submission" date="2019-10" db="EMBL/GenBank/DDBJ databases">
        <title>Assembly and Annotation for the nematode Trichostrongylus colubriformis.</title>
        <authorList>
            <person name="Martin J."/>
        </authorList>
    </citation>
    <scope>NUCLEOTIDE SEQUENCE [LARGE SCALE GENOMIC DNA]</scope>
    <source>
        <strain evidence="3">G859</strain>
        <tissue evidence="3">Whole worm</tissue>
    </source>
</reference>
<evidence type="ECO:0000313" key="3">
    <source>
        <dbReference type="EMBL" id="KAK5981459.1"/>
    </source>
</evidence>
<accession>A0AAN8FQJ8</accession>
<evidence type="ECO:0000313" key="4">
    <source>
        <dbReference type="Proteomes" id="UP001331761"/>
    </source>
</evidence>
<dbReference type="AlphaFoldDB" id="A0AAN8FQJ8"/>
<dbReference type="EMBL" id="WIXE01006254">
    <property type="protein sequence ID" value="KAK5981459.1"/>
    <property type="molecule type" value="Genomic_DNA"/>
</dbReference>
<dbReference type="Proteomes" id="UP001331761">
    <property type="component" value="Unassembled WGS sequence"/>
</dbReference>
<name>A0AAN8FQJ8_TRICO</name>
<evidence type="ECO:0000256" key="1">
    <source>
        <dbReference type="SAM" id="MobiDB-lite"/>
    </source>
</evidence>
<protein>
    <submittedName>
        <fullName evidence="3">Uncharacterized protein</fullName>
    </submittedName>
</protein>
<feature type="transmembrane region" description="Helical" evidence="2">
    <location>
        <begin position="12"/>
        <end position="34"/>
    </location>
</feature>
<keyword evidence="2" id="KW-0472">Membrane</keyword>
<evidence type="ECO:0000256" key="2">
    <source>
        <dbReference type="SAM" id="Phobius"/>
    </source>
</evidence>
<comment type="caution">
    <text evidence="3">The sequence shown here is derived from an EMBL/GenBank/DDBJ whole genome shotgun (WGS) entry which is preliminary data.</text>
</comment>
<proteinExistence type="predicted"/>